<feature type="non-terminal residue" evidence="1">
    <location>
        <position position="1"/>
    </location>
</feature>
<comment type="caution">
    <text evidence="1">The sequence shown here is derived from an EMBL/GenBank/DDBJ whole genome shotgun (WGS) entry which is preliminary data.</text>
</comment>
<dbReference type="EMBL" id="JTDE01015594">
    <property type="protein sequence ID" value="KAF7233913.1"/>
    <property type="molecule type" value="Genomic_DNA"/>
</dbReference>
<protein>
    <submittedName>
        <fullName evidence="1">Uncharacterized protein</fullName>
    </submittedName>
</protein>
<dbReference type="Proteomes" id="UP000822476">
    <property type="component" value="Unassembled WGS sequence"/>
</dbReference>
<evidence type="ECO:0000313" key="2">
    <source>
        <dbReference type="Proteomes" id="UP000822476"/>
    </source>
</evidence>
<keyword evidence="2" id="KW-1185">Reference proteome</keyword>
<name>A0A8S9YFF8_9TREM</name>
<dbReference type="AlphaFoldDB" id="A0A8S9YFF8"/>
<reference evidence="1" key="1">
    <citation type="submission" date="2019-07" db="EMBL/GenBank/DDBJ databases">
        <title>Annotation for the trematode Paragonimus miyazaki's.</title>
        <authorList>
            <person name="Choi Y.-J."/>
        </authorList>
    </citation>
    <scope>NUCLEOTIDE SEQUENCE</scope>
    <source>
        <strain evidence="1">Japan</strain>
    </source>
</reference>
<evidence type="ECO:0000313" key="1">
    <source>
        <dbReference type="EMBL" id="KAF7233913.1"/>
    </source>
</evidence>
<organism evidence="1 2">
    <name type="scientific">Paragonimus skrjabini miyazakii</name>
    <dbReference type="NCBI Taxonomy" id="59628"/>
    <lineage>
        <taxon>Eukaryota</taxon>
        <taxon>Metazoa</taxon>
        <taxon>Spiralia</taxon>
        <taxon>Lophotrochozoa</taxon>
        <taxon>Platyhelminthes</taxon>
        <taxon>Trematoda</taxon>
        <taxon>Digenea</taxon>
        <taxon>Plagiorchiida</taxon>
        <taxon>Troglotremata</taxon>
        <taxon>Troglotrematidae</taxon>
        <taxon>Paragonimus</taxon>
    </lineage>
</organism>
<accession>A0A8S9YFF8</accession>
<sequence>MDTWHVDVHYPLGSVRILLLLRIPNYAWNNPNTFQHHWTPHENC</sequence>
<gene>
    <name evidence="1" type="ORF">EG68_12515</name>
</gene>
<proteinExistence type="predicted"/>